<evidence type="ECO:0000313" key="1">
    <source>
        <dbReference type="EMBL" id="TNN25319.1"/>
    </source>
</evidence>
<comment type="caution">
    <text evidence="1">The sequence shown here is derived from an EMBL/GenBank/DDBJ whole genome shotgun (WGS) entry which is preliminary data.</text>
</comment>
<name>A0A4Z2E950_9TELE</name>
<sequence>MRSHDRGHRLVRTPTGSRSRAWRAESWLSASCSHTGCVSSRRSRTLKTLCGPPWVLPTSCI</sequence>
<organism evidence="1 2">
    <name type="scientific">Liparis tanakae</name>
    <name type="common">Tanaka's snailfish</name>
    <dbReference type="NCBI Taxonomy" id="230148"/>
    <lineage>
        <taxon>Eukaryota</taxon>
        <taxon>Metazoa</taxon>
        <taxon>Chordata</taxon>
        <taxon>Craniata</taxon>
        <taxon>Vertebrata</taxon>
        <taxon>Euteleostomi</taxon>
        <taxon>Actinopterygii</taxon>
        <taxon>Neopterygii</taxon>
        <taxon>Teleostei</taxon>
        <taxon>Neoteleostei</taxon>
        <taxon>Acanthomorphata</taxon>
        <taxon>Eupercaria</taxon>
        <taxon>Perciformes</taxon>
        <taxon>Cottioidei</taxon>
        <taxon>Cottales</taxon>
        <taxon>Liparidae</taxon>
        <taxon>Liparis</taxon>
    </lineage>
</organism>
<dbReference type="EMBL" id="SRLO01012870">
    <property type="protein sequence ID" value="TNN25319.1"/>
    <property type="molecule type" value="Genomic_DNA"/>
</dbReference>
<protein>
    <submittedName>
        <fullName evidence="1">Uncharacterized protein</fullName>
    </submittedName>
</protein>
<gene>
    <name evidence="1" type="ORF">EYF80_064554</name>
</gene>
<proteinExistence type="predicted"/>
<reference evidence="1 2" key="1">
    <citation type="submission" date="2019-03" db="EMBL/GenBank/DDBJ databases">
        <title>First draft genome of Liparis tanakae, snailfish: a comprehensive survey of snailfish specific genes.</title>
        <authorList>
            <person name="Kim W."/>
            <person name="Song I."/>
            <person name="Jeong J.-H."/>
            <person name="Kim D."/>
            <person name="Kim S."/>
            <person name="Ryu S."/>
            <person name="Song J.Y."/>
            <person name="Lee S.K."/>
        </authorList>
    </citation>
    <scope>NUCLEOTIDE SEQUENCE [LARGE SCALE GENOMIC DNA]</scope>
    <source>
        <tissue evidence="1">Muscle</tissue>
    </source>
</reference>
<evidence type="ECO:0000313" key="2">
    <source>
        <dbReference type="Proteomes" id="UP000314294"/>
    </source>
</evidence>
<keyword evidence="2" id="KW-1185">Reference proteome</keyword>
<dbReference type="Proteomes" id="UP000314294">
    <property type="component" value="Unassembled WGS sequence"/>
</dbReference>
<dbReference type="AlphaFoldDB" id="A0A4Z2E950"/>
<accession>A0A4Z2E950</accession>